<keyword evidence="1 5" id="KW-0646">Protease inhibitor</keyword>
<dbReference type="Gene3D" id="2.60.40.2020">
    <property type="match status" value="1"/>
</dbReference>
<dbReference type="AlphaFoldDB" id="A0A4U3EU61"/>
<dbReference type="InterPro" id="IPR036331">
    <property type="entry name" value="Chagasin-like_sf"/>
</dbReference>
<organism evidence="6 7">
    <name type="scientific">Erwinia persicina</name>
    <dbReference type="NCBI Taxonomy" id="55211"/>
    <lineage>
        <taxon>Bacteria</taxon>
        <taxon>Pseudomonadati</taxon>
        <taxon>Pseudomonadota</taxon>
        <taxon>Gammaproteobacteria</taxon>
        <taxon>Enterobacterales</taxon>
        <taxon>Erwiniaceae</taxon>
        <taxon>Erwinia</taxon>
    </lineage>
</organism>
<dbReference type="Proteomes" id="UP000306393">
    <property type="component" value="Unassembled WGS sequence"/>
</dbReference>
<keyword evidence="2" id="KW-0789">Thiol protease inhibitor</keyword>
<dbReference type="InterPro" id="IPR018990">
    <property type="entry name" value="Prot_inh_I42_chagasin"/>
</dbReference>
<dbReference type="Pfam" id="PF09394">
    <property type="entry name" value="Inhibitor_I42"/>
    <property type="match status" value="1"/>
</dbReference>
<dbReference type="EMBL" id="QGAC01000038">
    <property type="protein sequence ID" value="TKJ83326.1"/>
    <property type="molecule type" value="Genomic_DNA"/>
</dbReference>
<reference evidence="6 7" key="1">
    <citation type="journal article" date="2019" name="Sci. Rep.">
        <title>Differences in resource use lead to coexistence of seed-transmitted microbial populations.</title>
        <authorList>
            <person name="Torres-Cortes G."/>
            <person name="Garcia B.J."/>
            <person name="Compant S."/>
            <person name="Rezki S."/>
            <person name="Jones P."/>
            <person name="Preveaux A."/>
            <person name="Briand M."/>
            <person name="Roulet A."/>
            <person name="Bouchez O."/>
            <person name="Jacobson D."/>
            <person name="Barret M."/>
        </authorList>
    </citation>
    <scope>NUCLEOTIDE SEQUENCE [LARGE SCALE GENOMIC DNA]</scope>
    <source>
        <strain evidence="6 7">CFBP13511</strain>
    </source>
</reference>
<keyword evidence="8" id="KW-1185">Reference proteome</keyword>
<keyword evidence="3" id="KW-0732">Signal</keyword>
<evidence type="ECO:0000256" key="2">
    <source>
        <dbReference type="ARBA" id="ARBA00022704"/>
    </source>
</evidence>
<comment type="caution">
    <text evidence="6">The sequence shown here is derived from an EMBL/GenBank/DDBJ whole genome shotgun (WGS) entry which is preliminary data.</text>
</comment>
<feature type="chain" id="PRO_5020883524" evidence="3">
    <location>
        <begin position="24"/>
        <end position="122"/>
    </location>
</feature>
<name>A0A4U3EU61_9GAMM</name>
<sequence>MRIVKNTIGICLCIMLPLASAMAGTTMLSKSVKNGERFDISLRSNPSTGYTWMLRTLPAQLMLVSARYSQSADCKAGVTGCGGDQVFSFKGVGTGTGKIELVYGRSWEADTAKTEVMTVTVE</sequence>
<feature type="signal peptide" evidence="3">
    <location>
        <begin position="1"/>
        <end position="23"/>
    </location>
</feature>
<reference evidence="5 8" key="2">
    <citation type="journal article" date="2020" name="FEMS Microbiol. Ecol.">
        <title>Temporal dynamics of bacterial communities during seed development and maturation.</title>
        <authorList>
            <person name="Chesneau G."/>
            <person name="Torres-Cortes G."/>
            <person name="Briand M."/>
            <person name="Darrasse A."/>
            <person name="Preveaux A."/>
            <person name="Marais C."/>
            <person name="Jacques M.A."/>
            <person name="Shade A."/>
            <person name="Barret M."/>
        </authorList>
    </citation>
    <scope>NUCLEOTIDE SEQUENCE [LARGE SCALE GENOMIC DNA]</scope>
    <source>
        <strain evidence="5 8">CFBP13732</strain>
    </source>
</reference>
<gene>
    <name evidence="6" type="ORF">EpCFBP13511_22950</name>
    <name evidence="5" type="ORF">IFT93_23685</name>
</gene>
<evidence type="ECO:0000313" key="7">
    <source>
        <dbReference type="Proteomes" id="UP000306393"/>
    </source>
</evidence>
<dbReference type="PANTHER" id="PTHR36530">
    <property type="entry name" value="INHIBITOR OF CYSTEINE PEPTIDASE"/>
    <property type="match status" value="1"/>
</dbReference>
<evidence type="ECO:0000313" key="6">
    <source>
        <dbReference type="EMBL" id="TKJ83326.1"/>
    </source>
</evidence>
<evidence type="ECO:0000313" key="8">
    <source>
        <dbReference type="Proteomes" id="UP000661012"/>
    </source>
</evidence>
<dbReference type="InterPro" id="IPR052781">
    <property type="entry name" value="Cys_protease_inhibitor_I42"/>
</dbReference>
<evidence type="ECO:0000256" key="3">
    <source>
        <dbReference type="SAM" id="SignalP"/>
    </source>
</evidence>
<dbReference type="EMBL" id="JACYNN010000050">
    <property type="protein sequence ID" value="MBD8109365.1"/>
    <property type="molecule type" value="Genomic_DNA"/>
</dbReference>
<evidence type="ECO:0000259" key="4">
    <source>
        <dbReference type="Pfam" id="PF09394"/>
    </source>
</evidence>
<protein>
    <submittedName>
        <fullName evidence="5">Protease inhibitor I42 family protein</fullName>
    </submittedName>
</protein>
<dbReference type="SUPFAM" id="SSF141066">
    <property type="entry name" value="ICP-like"/>
    <property type="match status" value="1"/>
</dbReference>
<evidence type="ECO:0000256" key="1">
    <source>
        <dbReference type="ARBA" id="ARBA00022690"/>
    </source>
</evidence>
<evidence type="ECO:0000313" key="5">
    <source>
        <dbReference type="EMBL" id="MBD8109365.1"/>
    </source>
</evidence>
<dbReference type="RefSeq" id="WP_137270153.1">
    <property type="nucleotide sequence ID" value="NZ_JACYMQ010000033.1"/>
</dbReference>
<dbReference type="OrthoDB" id="670336at2"/>
<dbReference type="Proteomes" id="UP000661012">
    <property type="component" value="Unassembled WGS sequence"/>
</dbReference>
<proteinExistence type="predicted"/>
<accession>A0A4U3EU61</accession>
<dbReference type="PANTHER" id="PTHR36530:SF1">
    <property type="entry name" value="AMOEBIASIN-1"/>
    <property type="match status" value="1"/>
</dbReference>
<dbReference type="GO" id="GO:0004869">
    <property type="term" value="F:cysteine-type endopeptidase inhibitor activity"/>
    <property type="evidence" value="ECO:0007669"/>
    <property type="project" value="UniProtKB-KW"/>
</dbReference>
<feature type="domain" description="Proteinase inhibitor I42 chagasin" evidence="4">
    <location>
        <begin position="32"/>
        <end position="121"/>
    </location>
</feature>